<evidence type="ECO:0000313" key="5">
    <source>
        <dbReference type="Proteomes" id="UP000217446"/>
    </source>
</evidence>
<dbReference type="PANTHER" id="PTHR35201">
    <property type="entry name" value="TERPENE SYNTHASE"/>
    <property type="match status" value="1"/>
</dbReference>
<reference evidence="5" key="1">
    <citation type="submission" date="2017-05" db="EMBL/GenBank/DDBJ databases">
        <title>Streptomyces olivochromogenes NBRC 3561 whole genome shotgun sequence.</title>
        <authorList>
            <person name="Dohra H."/>
            <person name="Kodani S."/>
        </authorList>
    </citation>
    <scope>NUCLEOTIDE SEQUENCE [LARGE SCALE GENOMIC DNA]</scope>
    <source>
        <strain evidence="5">NBRC 3561</strain>
    </source>
</reference>
<dbReference type="InterPro" id="IPR034686">
    <property type="entry name" value="Terpene_cyclase-like_2"/>
</dbReference>
<dbReference type="SUPFAM" id="SSF48576">
    <property type="entry name" value="Terpenoid synthases"/>
    <property type="match status" value="1"/>
</dbReference>
<dbReference type="SFLD" id="SFLDG01020">
    <property type="entry name" value="Terpene_Cyclase_Like_2"/>
    <property type="match status" value="1"/>
</dbReference>
<dbReference type="SFLD" id="SFLDS00005">
    <property type="entry name" value="Isoprenoid_Synthase_Type_I"/>
    <property type="match status" value="1"/>
</dbReference>
<sequence>MPQDIEFDLPFPLRVSADMEGARRRNLDWVRRQGLVGGERSVDWYTSWDMPRLAAYGFPDAAGQGLDLCTDAMAFFFVFDDQLDGPLGLAPDRVARVCQGLIDIVHGTGTGTGTGSDPCSASFADLWRRSTDGAAPGWVARVAHEWEYYFAAHAHEAVNRCRGTPVDMEHYLHVRRGVAGTALPLSLAERAVGLSLPAAVFHSPQLRIMREIAIDITLMCNDVYSLEKEEARGDMDNLVLVIEHTQHRTRDEAVTAAQREIHRRCTRFQQLAGEIPAMCTHLALPAPQRTAVETYVDVMTAWIGGYHAWETETLRYTTALKALPSTGPGYFENILGEPGPDPLAPATDRPETPHG</sequence>
<dbReference type="RefSeq" id="WP_079065773.1">
    <property type="nucleotide sequence ID" value="NZ_BDQI01000035.1"/>
</dbReference>
<protein>
    <recommendedName>
        <fullName evidence="2">Terpene synthase</fullName>
        <ecNumber evidence="2">4.2.3.-</ecNumber>
    </recommendedName>
</protein>
<dbReference type="Pfam" id="PF19086">
    <property type="entry name" value="Terpene_syn_C_2"/>
    <property type="match status" value="1"/>
</dbReference>
<keyword evidence="1 2" id="KW-0456">Lyase</keyword>
<comment type="caution">
    <text evidence="4">The sequence shown here is derived from an EMBL/GenBank/DDBJ whole genome shotgun (WGS) entry which is preliminary data.</text>
</comment>
<accession>A0A250VTL1</accession>
<dbReference type="AlphaFoldDB" id="A0A250VTL1"/>
<comment type="similarity">
    <text evidence="2">Belongs to the terpene synthase family.</text>
</comment>
<evidence type="ECO:0000313" key="4">
    <source>
        <dbReference type="EMBL" id="GAX57444.1"/>
    </source>
</evidence>
<dbReference type="GO" id="GO:0046872">
    <property type="term" value="F:metal ion binding"/>
    <property type="evidence" value="ECO:0007669"/>
    <property type="project" value="UniProtKB-KW"/>
</dbReference>
<comment type="cofactor">
    <cofactor evidence="2">
        <name>Mg(2+)</name>
        <dbReference type="ChEBI" id="CHEBI:18420"/>
    </cofactor>
</comment>
<keyword evidence="5" id="KW-1185">Reference proteome</keyword>
<dbReference type="EMBL" id="BDQI01000035">
    <property type="protein sequence ID" value="GAX57444.1"/>
    <property type="molecule type" value="Genomic_DNA"/>
</dbReference>
<name>A0A250VTL1_STROL</name>
<organism evidence="4 5">
    <name type="scientific">Streptomyces olivochromogenes</name>
    <dbReference type="NCBI Taxonomy" id="1963"/>
    <lineage>
        <taxon>Bacteria</taxon>
        <taxon>Bacillati</taxon>
        <taxon>Actinomycetota</taxon>
        <taxon>Actinomycetes</taxon>
        <taxon>Kitasatosporales</taxon>
        <taxon>Streptomycetaceae</taxon>
        <taxon>Streptomyces</taxon>
    </lineage>
</organism>
<dbReference type="InterPro" id="IPR008949">
    <property type="entry name" value="Isoprenoid_synthase_dom_sf"/>
</dbReference>
<dbReference type="SMR" id="A0A250VTL1"/>
<evidence type="ECO:0000256" key="1">
    <source>
        <dbReference type="ARBA" id="ARBA00023239"/>
    </source>
</evidence>
<dbReference type="EC" id="4.2.3.-" evidence="2"/>
<feature type="region of interest" description="Disordered" evidence="3">
    <location>
        <begin position="335"/>
        <end position="355"/>
    </location>
</feature>
<dbReference type="Proteomes" id="UP000217446">
    <property type="component" value="Unassembled WGS sequence"/>
</dbReference>
<gene>
    <name evidence="4" type="ORF">SO3561_09014</name>
</gene>
<dbReference type="GO" id="GO:0010333">
    <property type="term" value="F:terpene synthase activity"/>
    <property type="evidence" value="ECO:0007669"/>
    <property type="project" value="InterPro"/>
</dbReference>
<dbReference type="Gene3D" id="1.10.600.10">
    <property type="entry name" value="Farnesyl Diphosphate Synthase"/>
    <property type="match status" value="1"/>
</dbReference>
<dbReference type="PANTHER" id="PTHR35201:SF4">
    <property type="entry name" value="BETA-PINACENE SYNTHASE-RELATED"/>
    <property type="match status" value="1"/>
</dbReference>
<keyword evidence="2" id="KW-0479">Metal-binding</keyword>
<evidence type="ECO:0000256" key="2">
    <source>
        <dbReference type="RuleBase" id="RU366034"/>
    </source>
</evidence>
<evidence type="ECO:0000256" key="3">
    <source>
        <dbReference type="SAM" id="MobiDB-lite"/>
    </source>
</evidence>
<keyword evidence="2" id="KW-0460">Magnesium</keyword>
<proteinExistence type="inferred from homology"/>